<proteinExistence type="inferred from homology"/>
<comment type="catalytic activity">
    <reaction evidence="7">
        <text>(2R)-O-phospho-3-sulfolactate + H2O = (2R)-3-sulfolactate + phosphate</text>
        <dbReference type="Rhea" id="RHEA:23416"/>
        <dbReference type="ChEBI" id="CHEBI:15377"/>
        <dbReference type="ChEBI" id="CHEBI:15597"/>
        <dbReference type="ChEBI" id="CHEBI:43474"/>
        <dbReference type="ChEBI" id="CHEBI:58738"/>
        <dbReference type="EC" id="3.1.3.71"/>
    </reaction>
</comment>
<comment type="cofactor">
    <cofactor evidence="1">
        <name>Mg(2+)</name>
        <dbReference type="ChEBI" id="CHEBI:18420"/>
    </cofactor>
</comment>
<protein>
    <recommendedName>
        <fullName evidence="4">Probable 2-phosphosulfolactate phosphatase</fullName>
        <ecNumber evidence="3">3.1.3.71</ecNumber>
    </recommendedName>
</protein>
<evidence type="ECO:0000313" key="8">
    <source>
        <dbReference type="EMBL" id="XAU16187.1"/>
    </source>
</evidence>
<dbReference type="EC" id="3.1.3.71" evidence="3"/>
<keyword evidence="5" id="KW-0378">Hydrolase</keyword>
<dbReference type="Gene3D" id="3.90.1560.10">
    <property type="entry name" value="ComB-like"/>
    <property type="match status" value="1"/>
</dbReference>
<comment type="similarity">
    <text evidence="2">Belongs to the ComB family.</text>
</comment>
<dbReference type="Proteomes" id="UP001447842">
    <property type="component" value="Chromosome"/>
</dbReference>
<dbReference type="PANTHER" id="PTHR37311:SF1">
    <property type="entry name" value="2-PHOSPHOSULFOLACTATE PHOSPHATASE-RELATED"/>
    <property type="match status" value="1"/>
</dbReference>
<dbReference type="EMBL" id="CP147920">
    <property type="protein sequence ID" value="XAU16187.1"/>
    <property type="molecule type" value="Genomic_DNA"/>
</dbReference>
<keyword evidence="9" id="KW-1185">Reference proteome</keyword>
<dbReference type="Pfam" id="PF04029">
    <property type="entry name" value="2-ph_phosp"/>
    <property type="match status" value="1"/>
</dbReference>
<evidence type="ECO:0000256" key="1">
    <source>
        <dbReference type="ARBA" id="ARBA00001946"/>
    </source>
</evidence>
<evidence type="ECO:0000256" key="4">
    <source>
        <dbReference type="ARBA" id="ARBA00021948"/>
    </source>
</evidence>
<dbReference type="InterPro" id="IPR036702">
    <property type="entry name" value="ComB-like_sf"/>
</dbReference>
<evidence type="ECO:0000256" key="7">
    <source>
        <dbReference type="ARBA" id="ARBA00033711"/>
    </source>
</evidence>
<dbReference type="PANTHER" id="PTHR37311">
    <property type="entry name" value="2-PHOSPHOSULFOLACTATE PHOSPHATASE-RELATED"/>
    <property type="match status" value="1"/>
</dbReference>
<evidence type="ECO:0000256" key="3">
    <source>
        <dbReference type="ARBA" id="ARBA00012953"/>
    </source>
</evidence>
<dbReference type="RefSeq" id="WP_345973591.1">
    <property type="nucleotide sequence ID" value="NZ_CP147920.1"/>
</dbReference>
<evidence type="ECO:0000256" key="2">
    <source>
        <dbReference type="ARBA" id="ARBA00009997"/>
    </source>
</evidence>
<evidence type="ECO:0000256" key="5">
    <source>
        <dbReference type="ARBA" id="ARBA00022801"/>
    </source>
</evidence>
<sequence length="230" mass="24902">MTPRVEIFRGNDLALPDAEVNVVIDVVRAFTVAHYAFLRGAAEILLVPDVAAAFAVREERPEVLLAGEVGGLPIEGFDLDNSPARFALAELEGLTIVQKTTNGVKAALHSLGAPAVLLTGFSNAEATAHYLQARYGGSDARINLVASHPTGDEDFACAEYIRSLLLGEAMDTDEVRRRIYGCETVAKFLDPARPDFNPEDIDYCATSLPPAFVMAVRQDARWTSVRKVTL</sequence>
<evidence type="ECO:0000313" key="9">
    <source>
        <dbReference type="Proteomes" id="UP001447842"/>
    </source>
</evidence>
<keyword evidence="6" id="KW-0460">Magnesium</keyword>
<organism evidence="8 9">
    <name type="scientific">Sulfurimonas diazotrophicus</name>
    <dbReference type="NCBI Taxonomy" id="3131939"/>
    <lineage>
        <taxon>Bacteria</taxon>
        <taxon>Pseudomonadati</taxon>
        <taxon>Campylobacterota</taxon>
        <taxon>Epsilonproteobacteria</taxon>
        <taxon>Campylobacterales</taxon>
        <taxon>Sulfurimonadaceae</taxon>
        <taxon>Sulfurimonas</taxon>
    </lineage>
</organism>
<dbReference type="SUPFAM" id="SSF142823">
    <property type="entry name" value="ComB-like"/>
    <property type="match status" value="1"/>
</dbReference>
<accession>A0ABZ3HCD4</accession>
<name>A0ABZ3HCD4_9BACT</name>
<evidence type="ECO:0000256" key="6">
    <source>
        <dbReference type="ARBA" id="ARBA00022842"/>
    </source>
</evidence>
<dbReference type="InterPro" id="IPR005238">
    <property type="entry name" value="ComB-like"/>
</dbReference>
<gene>
    <name evidence="8" type="ORF">WCY31_05630</name>
</gene>
<reference evidence="8 9" key="1">
    <citation type="submission" date="2024-03" db="EMBL/GenBank/DDBJ databases">
        <title>Sulfurimonas sp. HSL3-1.</title>
        <authorList>
            <person name="Wang S."/>
        </authorList>
    </citation>
    <scope>NUCLEOTIDE SEQUENCE [LARGE SCALE GENOMIC DNA]</scope>
    <source>
        <strain evidence="8 9">HSL3-1</strain>
    </source>
</reference>